<name>A0A8I7BA95_HORVV</name>
<dbReference type="InterPro" id="IPR046533">
    <property type="entry name" value="DUF6598"/>
</dbReference>
<dbReference type="PANTHER" id="PTHR33065:SF188">
    <property type="entry name" value="DUF6598 DOMAIN-CONTAINING PROTEIN"/>
    <property type="match status" value="1"/>
</dbReference>
<feature type="domain" description="DUF6598" evidence="1">
    <location>
        <begin position="141"/>
        <end position="373"/>
    </location>
</feature>
<evidence type="ECO:0000313" key="2">
    <source>
        <dbReference type="EnsemblPlants" id="HORVU.MOREX.r3.3HG0285790.1"/>
    </source>
</evidence>
<proteinExistence type="predicted"/>
<protein>
    <recommendedName>
        <fullName evidence="1">DUF6598 domain-containing protein</fullName>
    </recommendedName>
</protein>
<reference evidence="2" key="3">
    <citation type="submission" date="2022-01" db="UniProtKB">
        <authorList>
            <consortium name="EnsemblPlants"/>
        </authorList>
    </citation>
    <scope>IDENTIFICATION</scope>
    <source>
        <strain evidence="2">subsp. vulgare</strain>
    </source>
</reference>
<dbReference type="Gramene" id="HORVU.MOREX.r2.3HG0237140.1">
    <property type="protein sequence ID" value="HORVU.MOREX.r2.3HG0237140.1"/>
    <property type="gene ID" value="HORVU.MOREX.r2.3HG0237140"/>
</dbReference>
<evidence type="ECO:0000313" key="3">
    <source>
        <dbReference type="Proteomes" id="UP000011116"/>
    </source>
</evidence>
<dbReference type="EnsemblPlants" id="HORVU.MOREX.r3.3HG0285790.1">
    <property type="protein sequence ID" value="HORVU.MOREX.r3.3HG0285790.1"/>
    <property type="gene ID" value="HORVU.MOREX.r3.3HG0285790"/>
</dbReference>
<sequence length="379" mass="42523">MLYSRRNLYRSCRSAYESFLMARNIAVHGQVKLGKPIGPSHLPYGNAFLCASSYPLGEQLPITKGKDIAEMSREIKKLNVPSATIITNSSHRDGSIYKNPSLHVFRVKKRGETQLEPMGKSDPPSCFPDQKRCRVHFECDMMQIFSLKLAKVPMNASSVQLYGYIAARDYLDSSLNYIVNRSRDNPLMVRQGSLIEMTGPKRGITMTCPVLVEYDMRIKTGEQEEDDLQLIDGASDFCEVSTPSRPYTSRINGDCGAVDITVAHVVNAVEATIDVVVSEVQSGFKLSLSSFVFVRGSCKGIDLLCDIIGESCVLTRRYVIAVELDSWMHLKLKVGQKGSKYDDLERYCRFKANLHGYARRQIRLEHASISLKVTWSVLP</sequence>
<gene>
    <name evidence="2" type="primary">LOC123440188</name>
</gene>
<dbReference type="Pfam" id="PF20241">
    <property type="entry name" value="DUF6598"/>
    <property type="match status" value="1"/>
</dbReference>
<reference evidence="2" key="2">
    <citation type="submission" date="2020-10" db="EMBL/GenBank/DDBJ databases">
        <authorList>
            <person name="Scholz U."/>
            <person name="Mascher M."/>
            <person name="Fiebig A."/>
        </authorList>
    </citation>
    <scope>NUCLEOTIDE SEQUENCE [LARGE SCALE GENOMIC DNA]</scope>
    <source>
        <strain evidence="2">cv. Morex</strain>
    </source>
</reference>
<dbReference type="PANTHER" id="PTHR33065">
    <property type="entry name" value="OS07G0486400 PROTEIN"/>
    <property type="match status" value="1"/>
</dbReference>
<evidence type="ECO:0000259" key="1">
    <source>
        <dbReference type="Pfam" id="PF20241"/>
    </source>
</evidence>
<dbReference type="Gramene" id="HORVU.MOREX.r3.3HG0285790.1">
    <property type="protein sequence ID" value="HORVU.MOREX.r3.3HG0285790.1"/>
    <property type="gene ID" value="HORVU.MOREX.r3.3HG0285790"/>
</dbReference>
<dbReference type="AlphaFoldDB" id="A0A8I7BA95"/>
<reference evidence="3" key="1">
    <citation type="journal article" date="2012" name="Nature">
        <title>A physical, genetic and functional sequence assembly of the barley genome.</title>
        <authorList>
            <consortium name="The International Barley Genome Sequencing Consortium"/>
            <person name="Mayer K.F."/>
            <person name="Waugh R."/>
            <person name="Brown J.W."/>
            <person name="Schulman A."/>
            <person name="Langridge P."/>
            <person name="Platzer M."/>
            <person name="Fincher G.B."/>
            <person name="Muehlbauer G.J."/>
            <person name="Sato K."/>
            <person name="Close T.J."/>
            <person name="Wise R.P."/>
            <person name="Stein N."/>
        </authorList>
    </citation>
    <scope>NUCLEOTIDE SEQUENCE [LARGE SCALE GENOMIC DNA]</scope>
    <source>
        <strain evidence="3">cv. Morex</strain>
    </source>
</reference>
<keyword evidence="3" id="KW-1185">Reference proteome</keyword>
<organism evidence="2 3">
    <name type="scientific">Hordeum vulgare subsp. vulgare</name>
    <name type="common">Domesticated barley</name>
    <dbReference type="NCBI Taxonomy" id="112509"/>
    <lineage>
        <taxon>Eukaryota</taxon>
        <taxon>Viridiplantae</taxon>
        <taxon>Streptophyta</taxon>
        <taxon>Embryophyta</taxon>
        <taxon>Tracheophyta</taxon>
        <taxon>Spermatophyta</taxon>
        <taxon>Magnoliopsida</taxon>
        <taxon>Liliopsida</taxon>
        <taxon>Poales</taxon>
        <taxon>Poaceae</taxon>
        <taxon>BOP clade</taxon>
        <taxon>Pooideae</taxon>
        <taxon>Triticodae</taxon>
        <taxon>Triticeae</taxon>
        <taxon>Hordeinae</taxon>
        <taxon>Hordeum</taxon>
    </lineage>
</organism>
<dbReference type="Proteomes" id="UP000011116">
    <property type="component" value="Chromosome 3H"/>
</dbReference>
<accession>A0A8I7BA95</accession>